<dbReference type="Pfam" id="PF01485">
    <property type="entry name" value="IBR"/>
    <property type="match status" value="1"/>
</dbReference>
<reference evidence="16 17" key="1">
    <citation type="submission" date="2021-03" db="EMBL/GenBank/DDBJ databases">
        <authorList>
            <person name="King G.J."/>
            <person name="Bancroft I."/>
            <person name="Baten A."/>
            <person name="Bloomfield J."/>
            <person name="Borpatragohain P."/>
            <person name="He Z."/>
            <person name="Irish N."/>
            <person name="Irwin J."/>
            <person name="Liu K."/>
            <person name="Mauleon R.P."/>
            <person name="Moore J."/>
            <person name="Morris R."/>
            <person name="Ostergaard L."/>
            <person name="Wang B."/>
            <person name="Wells R."/>
        </authorList>
    </citation>
    <scope>NUCLEOTIDE SEQUENCE [LARGE SCALE GENOMIC DNA]</scope>
    <source>
        <strain evidence="16">R-o-18</strain>
        <tissue evidence="16">Leaf</tissue>
    </source>
</reference>
<accession>A0ABQ7MJU0</accession>
<keyword evidence="11" id="KW-0833">Ubl conjugation pathway</keyword>
<keyword evidence="7" id="KW-0808">Transferase</keyword>
<evidence type="ECO:0000259" key="14">
    <source>
        <dbReference type="PROSITE" id="PS50089"/>
    </source>
</evidence>
<keyword evidence="9" id="KW-0677">Repeat</keyword>
<dbReference type="InterPro" id="IPR002867">
    <property type="entry name" value="IBR_dom"/>
</dbReference>
<evidence type="ECO:0000313" key="16">
    <source>
        <dbReference type="EMBL" id="KAG5398992.1"/>
    </source>
</evidence>
<feature type="domain" description="RING-type" evidence="14">
    <location>
        <begin position="213"/>
        <end position="257"/>
    </location>
</feature>
<evidence type="ECO:0000256" key="10">
    <source>
        <dbReference type="ARBA" id="ARBA00022771"/>
    </source>
</evidence>
<evidence type="ECO:0000256" key="11">
    <source>
        <dbReference type="ARBA" id="ARBA00022786"/>
    </source>
</evidence>
<dbReference type="Proteomes" id="UP000823674">
    <property type="component" value="Chromosome A05"/>
</dbReference>
<name>A0ABQ7MJU0_BRACM</name>
<dbReference type="InterPro" id="IPR044066">
    <property type="entry name" value="TRIAD_supradom"/>
</dbReference>
<keyword evidence="12" id="KW-0862">Zinc</keyword>
<feature type="domain" description="RING-type" evidence="15">
    <location>
        <begin position="209"/>
        <end position="431"/>
    </location>
</feature>
<evidence type="ECO:0000256" key="1">
    <source>
        <dbReference type="ARBA" id="ARBA00001798"/>
    </source>
</evidence>
<organism evidence="16 17">
    <name type="scientific">Brassica rapa subsp. trilocularis</name>
    <dbReference type="NCBI Taxonomy" id="1813537"/>
    <lineage>
        <taxon>Eukaryota</taxon>
        <taxon>Viridiplantae</taxon>
        <taxon>Streptophyta</taxon>
        <taxon>Embryophyta</taxon>
        <taxon>Tracheophyta</taxon>
        <taxon>Spermatophyta</taxon>
        <taxon>Magnoliopsida</taxon>
        <taxon>eudicotyledons</taxon>
        <taxon>Gunneridae</taxon>
        <taxon>Pentapetalae</taxon>
        <taxon>rosids</taxon>
        <taxon>malvids</taxon>
        <taxon>Brassicales</taxon>
        <taxon>Brassicaceae</taxon>
        <taxon>Brassiceae</taxon>
        <taxon>Brassica</taxon>
    </lineage>
</organism>
<gene>
    <name evidence="16" type="primary">A05g509490.1_BraROA</name>
    <name evidence="16" type="ORF">IGI04_020806</name>
</gene>
<sequence>MGTCFSSSSSSTSRTRMVDYYYDPTLYDYNRVFPPCDVNYVNNLHLQEALASSLVTLMKEEINHHPQPQRHVTLRIKQEEEPVIKAENEPVEPSSMLCMKCMDEKSSSDMFRVIMGTCFSSSSSSTSRTRMVDYYYDPALYDNNRVFPPCDVNYVKNLHRQEALASSLVTSMEEEINHHPQPQRHVTLRIKHEEEEPEIKTENEPVEPSSMLCMICMDEKSPSDMFRGNCTHSYCTECTVRYVETKIGENVAGIKCPDVDCTHLIEPNTCRDLIPRNLMERWDKALCELLFMSSGKVYCPFENCSAMMVVEGGDDKVTLTECPSCHRLFCAQCKVTWHEGIGCKEFQRVGNTKKKCRVILNGILNIAKGKEKKKNVDKLLIQLAKKKQWRRCPSCNFYVEKLVGVVLSFAMVVDQSGVTVTHAKYSEVLYA</sequence>
<proteinExistence type="inferred from homology"/>
<evidence type="ECO:0000256" key="7">
    <source>
        <dbReference type="ARBA" id="ARBA00022679"/>
    </source>
</evidence>
<comment type="function">
    <text evidence="3">Might act as an E3 ubiquitin-protein ligase, or as part of E3 complex, which accepts ubiquitin from specific E2 ubiquitin-conjugating enzymes and then transfers it to substrates.</text>
</comment>
<dbReference type="SMART" id="SM00647">
    <property type="entry name" value="IBR"/>
    <property type="match status" value="1"/>
</dbReference>
<keyword evidence="10 13" id="KW-0863">Zinc-finger</keyword>
<evidence type="ECO:0000256" key="9">
    <source>
        <dbReference type="ARBA" id="ARBA00022737"/>
    </source>
</evidence>
<dbReference type="Gene3D" id="3.30.40.10">
    <property type="entry name" value="Zinc/RING finger domain, C3HC4 (zinc finger)"/>
    <property type="match status" value="1"/>
</dbReference>
<comment type="similarity">
    <text evidence="5">Belongs to the RBR family. Ariadne subfamily.</text>
</comment>
<evidence type="ECO:0000256" key="12">
    <source>
        <dbReference type="ARBA" id="ARBA00022833"/>
    </source>
</evidence>
<keyword evidence="17" id="KW-1185">Reference proteome</keyword>
<dbReference type="InterPro" id="IPR031127">
    <property type="entry name" value="E3_UB_ligase_RBR"/>
</dbReference>
<evidence type="ECO:0000256" key="6">
    <source>
        <dbReference type="ARBA" id="ARBA00012251"/>
    </source>
</evidence>
<evidence type="ECO:0000256" key="13">
    <source>
        <dbReference type="PROSITE-ProRule" id="PRU00175"/>
    </source>
</evidence>
<comment type="cofactor">
    <cofactor evidence="2">
        <name>Zn(2+)</name>
        <dbReference type="ChEBI" id="CHEBI:29105"/>
    </cofactor>
</comment>
<evidence type="ECO:0000256" key="2">
    <source>
        <dbReference type="ARBA" id="ARBA00001947"/>
    </source>
</evidence>
<evidence type="ECO:0000256" key="3">
    <source>
        <dbReference type="ARBA" id="ARBA00003976"/>
    </source>
</evidence>
<evidence type="ECO:0000256" key="5">
    <source>
        <dbReference type="ARBA" id="ARBA00005884"/>
    </source>
</evidence>
<evidence type="ECO:0000313" key="17">
    <source>
        <dbReference type="Proteomes" id="UP000823674"/>
    </source>
</evidence>
<dbReference type="InterPro" id="IPR001841">
    <property type="entry name" value="Znf_RING"/>
</dbReference>
<comment type="caution">
    <text evidence="16">The sequence shown here is derived from an EMBL/GenBank/DDBJ whole genome shotgun (WGS) entry which is preliminary data.</text>
</comment>
<dbReference type="CDD" id="cd22582">
    <property type="entry name" value="BRcat_RBR_unk"/>
    <property type="match status" value="1"/>
</dbReference>
<dbReference type="SUPFAM" id="SSF57850">
    <property type="entry name" value="RING/U-box"/>
    <property type="match status" value="2"/>
</dbReference>
<dbReference type="EMBL" id="JADBGQ010000005">
    <property type="protein sequence ID" value="KAG5398992.1"/>
    <property type="molecule type" value="Genomic_DNA"/>
</dbReference>
<dbReference type="PROSITE" id="PS51873">
    <property type="entry name" value="TRIAD"/>
    <property type="match status" value="1"/>
</dbReference>
<evidence type="ECO:0000259" key="15">
    <source>
        <dbReference type="PROSITE" id="PS51873"/>
    </source>
</evidence>
<evidence type="ECO:0000256" key="8">
    <source>
        <dbReference type="ARBA" id="ARBA00022723"/>
    </source>
</evidence>
<dbReference type="InterPro" id="IPR013083">
    <property type="entry name" value="Znf_RING/FYVE/PHD"/>
</dbReference>
<dbReference type="PROSITE" id="PS50089">
    <property type="entry name" value="ZF_RING_2"/>
    <property type="match status" value="1"/>
</dbReference>
<comment type="pathway">
    <text evidence="4">Protein modification; protein ubiquitination.</text>
</comment>
<comment type="catalytic activity">
    <reaction evidence="1">
        <text>[E2 ubiquitin-conjugating enzyme]-S-ubiquitinyl-L-cysteine + [acceptor protein]-L-lysine = [E2 ubiquitin-conjugating enzyme]-L-cysteine + [acceptor protein]-N(6)-ubiquitinyl-L-lysine.</text>
        <dbReference type="EC" id="2.3.2.31"/>
    </reaction>
</comment>
<evidence type="ECO:0000256" key="4">
    <source>
        <dbReference type="ARBA" id="ARBA00004906"/>
    </source>
</evidence>
<dbReference type="EC" id="2.3.2.31" evidence="6"/>
<dbReference type="PANTHER" id="PTHR11685">
    <property type="entry name" value="RBR FAMILY RING FINGER AND IBR DOMAIN-CONTAINING"/>
    <property type="match status" value="1"/>
</dbReference>
<protein>
    <recommendedName>
        <fullName evidence="6">RBR-type E3 ubiquitin transferase</fullName>
        <ecNumber evidence="6">2.3.2.31</ecNumber>
    </recommendedName>
</protein>
<keyword evidence="8" id="KW-0479">Metal-binding</keyword>